<dbReference type="InterPro" id="IPR055280">
    <property type="entry name" value="TIC32"/>
</dbReference>
<dbReference type="PANTHER" id="PTHR48476:SF1">
    <property type="entry name" value="SHORT-CHAIN DEHYDROGENASE TIC 32, CHLOROPLASTIC-LIKE"/>
    <property type="match status" value="1"/>
</dbReference>
<dbReference type="InterPro" id="IPR036291">
    <property type="entry name" value="NAD(P)-bd_dom_sf"/>
</dbReference>
<dbReference type="AlphaFoldDB" id="A0A8T0LD85"/>
<protein>
    <submittedName>
        <fullName evidence="1">Short-chain dehydrogenase TIC 32</fullName>
    </submittedName>
</protein>
<comment type="caution">
    <text evidence="1">The sequence shown here is derived from an EMBL/GenBank/DDBJ whole genome shotgun (WGS) entry which is preliminary data.</text>
</comment>
<dbReference type="Gene3D" id="3.40.50.720">
    <property type="entry name" value="NAD(P)-binding Rossmann-like Domain"/>
    <property type="match status" value="2"/>
</dbReference>
<gene>
    <name evidence="1" type="ORF">HKW66_Vig0030050</name>
</gene>
<dbReference type="EMBL" id="JABFOF010000001">
    <property type="protein sequence ID" value="KAG2408183.1"/>
    <property type="molecule type" value="Genomic_DNA"/>
</dbReference>
<dbReference type="PANTHER" id="PTHR48476">
    <property type="entry name" value="SHORT-CHAIN DEHYDROGENASE TIC 32, CHLOROPLASTIC-LIKE"/>
    <property type="match status" value="1"/>
</dbReference>
<dbReference type="InterPro" id="IPR002347">
    <property type="entry name" value="SDR_fam"/>
</dbReference>
<evidence type="ECO:0000313" key="2">
    <source>
        <dbReference type="Proteomes" id="UP000743370"/>
    </source>
</evidence>
<dbReference type="Proteomes" id="UP000743370">
    <property type="component" value="Unassembled WGS sequence"/>
</dbReference>
<dbReference type="SUPFAM" id="SSF51735">
    <property type="entry name" value="NAD(P)-binding Rossmann-fold domains"/>
    <property type="match status" value="1"/>
</dbReference>
<evidence type="ECO:0000313" key="1">
    <source>
        <dbReference type="EMBL" id="KAG2408183.1"/>
    </source>
</evidence>
<proteinExistence type="predicted"/>
<dbReference type="Pfam" id="PF00106">
    <property type="entry name" value="adh_short"/>
    <property type="match status" value="1"/>
</dbReference>
<accession>A0A8T0LD85</accession>
<dbReference type="PRINTS" id="PR00081">
    <property type="entry name" value="GDHRDH"/>
</dbReference>
<organism evidence="1 2">
    <name type="scientific">Phaseolus angularis</name>
    <name type="common">Azuki bean</name>
    <name type="synonym">Vigna angularis</name>
    <dbReference type="NCBI Taxonomy" id="3914"/>
    <lineage>
        <taxon>Eukaryota</taxon>
        <taxon>Viridiplantae</taxon>
        <taxon>Streptophyta</taxon>
        <taxon>Embryophyta</taxon>
        <taxon>Tracheophyta</taxon>
        <taxon>Spermatophyta</taxon>
        <taxon>Magnoliopsida</taxon>
        <taxon>eudicotyledons</taxon>
        <taxon>Gunneridae</taxon>
        <taxon>Pentapetalae</taxon>
        <taxon>rosids</taxon>
        <taxon>fabids</taxon>
        <taxon>Fabales</taxon>
        <taxon>Fabaceae</taxon>
        <taxon>Papilionoideae</taxon>
        <taxon>50 kb inversion clade</taxon>
        <taxon>NPAAA clade</taxon>
        <taxon>indigoferoid/millettioid clade</taxon>
        <taxon>Phaseoleae</taxon>
        <taxon>Vigna</taxon>
    </lineage>
</organism>
<name>A0A8T0LD85_PHAAN</name>
<reference evidence="1 2" key="1">
    <citation type="submission" date="2020-05" db="EMBL/GenBank/DDBJ databases">
        <title>Vigna angularis (adzuki bean) Var. LongXiaoDou No. 4 denovo assembly.</title>
        <authorList>
            <person name="Xiang H."/>
        </authorList>
    </citation>
    <scope>NUCLEOTIDE SEQUENCE [LARGE SCALE GENOMIC DNA]</scope>
    <source>
        <tissue evidence="1">Leaf</tissue>
    </source>
</reference>
<sequence>MKATLRYLAGIAGPSGFGSNSTAEQVTQDFSSLLPSNLTALITGATSGIGAETARVLAKRGVRVVIGARDLKKAREVREKIQKESPGAEVILLEIDLSSFASVQRFCSEFLALELPLNILMNVLSELGILGRQNRNDICYKLLRTFFVNENAGRENDRYGKEVSYNGTRAYAQSKLATILHVKEVARQLKERNAKVTINAVHPGIVKTGIIRAHKGLITDSLFFIASKLLKSISQGASTTCYVALSGKTEGVSGKYFTDCNESNCSSLANEESEAKKLWNDTYALLHKRLRQATN</sequence>